<accession>A0AAN8VUF2</accession>
<reference evidence="1 2" key="1">
    <citation type="submission" date="2023-12" db="EMBL/GenBank/DDBJ databases">
        <title>A high-quality genome assembly for Dillenia turbinata (Dilleniales).</title>
        <authorList>
            <person name="Chanderbali A."/>
        </authorList>
    </citation>
    <scope>NUCLEOTIDE SEQUENCE [LARGE SCALE GENOMIC DNA]</scope>
    <source>
        <strain evidence="1">LSX21</strain>
        <tissue evidence="1">Leaf</tissue>
    </source>
</reference>
<evidence type="ECO:0000313" key="1">
    <source>
        <dbReference type="EMBL" id="KAK6937984.1"/>
    </source>
</evidence>
<proteinExistence type="predicted"/>
<organism evidence="1 2">
    <name type="scientific">Dillenia turbinata</name>
    <dbReference type="NCBI Taxonomy" id="194707"/>
    <lineage>
        <taxon>Eukaryota</taxon>
        <taxon>Viridiplantae</taxon>
        <taxon>Streptophyta</taxon>
        <taxon>Embryophyta</taxon>
        <taxon>Tracheophyta</taxon>
        <taxon>Spermatophyta</taxon>
        <taxon>Magnoliopsida</taxon>
        <taxon>eudicotyledons</taxon>
        <taxon>Gunneridae</taxon>
        <taxon>Pentapetalae</taxon>
        <taxon>Dilleniales</taxon>
        <taxon>Dilleniaceae</taxon>
        <taxon>Dillenia</taxon>
    </lineage>
</organism>
<dbReference type="AlphaFoldDB" id="A0AAN8VUF2"/>
<keyword evidence="2" id="KW-1185">Reference proteome</keyword>
<comment type="caution">
    <text evidence="1">The sequence shown here is derived from an EMBL/GenBank/DDBJ whole genome shotgun (WGS) entry which is preliminary data.</text>
</comment>
<evidence type="ECO:0000313" key="2">
    <source>
        <dbReference type="Proteomes" id="UP001370490"/>
    </source>
</evidence>
<dbReference type="EMBL" id="JBAMMX010000006">
    <property type="protein sequence ID" value="KAK6937984.1"/>
    <property type="molecule type" value="Genomic_DNA"/>
</dbReference>
<protein>
    <submittedName>
        <fullName evidence="1">Uncharacterized protein</fullName>
    </submittedName>
</protein>
<gene>
    <name evidence="1" type="ORF">RJ641_031492</name>
</gene>
<dbReference type="Proteomes" id="UP001370490">
    <property type="component" value="Unassembled WGS sequence"/>
</dbReference>
<name>A0AAN8VUF2_9MAGN</name>
<sequence length="187" mass="21192">MTATTGAVRVSTMQSIYSIQGFESYRLELSLFIDTYHSTKDLVKHASSYGFEVRDRGCCGVGRNNGQITCLPLQHRCDDQENTCSGMHFMRMRLPTFCLLKRLTAPNQKPMHIRLTSSNWQGFNIDSRACCLEDSNRIIVLLILAFGLLRLNHSNSSTGSRSTILDHLSDLTEMIIYFRSFQIISSP</sequence>